<proteinExistence type="predicted"/>
<dbReference type="Proteomes" id="UP000654947">
    <property type="component" value="Unassembled WGS sequence"/>
</dbReference>
<organism evidence="2 3">
    <name type="scientific">Nocardiopsis kunsanensis</name>
    <dbReference type="NCBI Taxonomy" id="141693"/>
    <lineage>
        <taxon>Bacteria</taxon>
        <taxon>Bacillati</taxon>
        <taxon>Actinomycetota</taxon>
        <taxon>Actinomycetes</taxon>
        <taxon>Streptosporangiales</taxon>
        <taxon>Nocardiopsidaceae</taxon>
        <taxon>Nocardiopsis</taxon>
    </lineage>
</organism>
<evidence type="ECO:0000256" key="1">
    <source>
        <dbReference type="SAM" id="MobiDB-lite"/>
    </source>
</evidence>
<evidence type="ECO:0000313" key="2">
    <source>
        <dbReference type="EMBL" id="GHD16764.1"/>
    </source>
</evidence>
<accession>A0A919CEV0</accession>
<dbReference type="Pfam" id="PF09661">
    <property type="entry name" value="DUF2398"/>
    <property type="match status" value="1"/>
</dbReference>
<keyword evidence="3" id="KW-1185">Reference proteome</keyword>
<protein>
    <recommendedName>
        <fullName evidence="4">TIGR02678 family protein</fullName>
    </recommendedName>
</protein>
<dbReference type="RefSeq" id="WP_040698642.1">
    <property type="nucleotide sequence ID" value="NZ_BMXL01000002.1"/>
</dbReference>
<dbReference type="AlphaFoldDB" id="A0A919CEV0"/>
<dbReference type="InterPro" id="IPR013494">
    <property type="entry name" value="CHP02678"/>
</dbReference>
<reference evidence="2 3" key="1">
    <citation type="journal article" date="2014" name="Int. J. Syst. Evol. Microbiol.">
        <title>Complete genome sequence of Corynebacterium casei LMG S-19264T (=DSM 44701T), isolated from a smear-ripened cheese.</title>
        <authorList>
            <consortium name="US DOE Joint Genome Institute (JGI-PGF)"/>
            <person name="Walter F."/>
            <person name="Albersmeier A."/>
            <person name="Kalinowski J."/>
            <person name="Ruckert C."/>
        </authorList>
    </citation>
    <scope>NUCLEOTIDE SEQUENCE [LARGE SCALE GENOMIC DNA]</scope>
    <source>
        <strain evidence="2 3">KCTC 19473</strain>
    </source>
</reference>
<evidence type="ECO:0000313" key="3">
    <source>
        <dbReference type="Proteomes" id="UP000654947"/>
    </source>
</evidence>
<sequence>MARRRGPARHVDPADLGSYQQAVRRVFTCDLITSTRPRPGTLDQVLRWADHMAEDLRSLFGHTLIATTDHVRLVREIDELDPTQRQIFSRKGRPFDRRRLAYLCLMLATFQRSQIEISLGDLVTQFTPAANAVDGLGYDPTDSAHKSALVDAAHWLLERGALHLSDGSLEAWAHGQGQADALFDIDHEICEVLFRPARPVQHLGSVAGLLSDPVREGADRERAARRARRLLLEHPVVHYADLEPEVAAALRAKGPAEDVARMTGLVVERRAEGVLLADPSGLFTDRPFPGRGGAVTRTAGLLLAKIADLFETSWAALAHIDVPGPAREHAELVAQVDAGLPLHGVVGELAWTGHEEPAPAPAGPAPSTPLVERERLEGMVADLFTEFGPASFTNTWQQDPHGLLDAALALLGDLRLVRAVPGGVLVMPQAMRYRNIQGALPERPDTGMLPLGPLDRAAPEDDAAHAHQTEGTTP</sequence>
<comment type="caution">
    <text evidence="2">The sequence shown here is derived from an EMBL/GenBank/DDBJ whole genome shotgun (WGS) entry which is preliminary data.</text>
</comment>
<feature type="region of interest" description="Disordered" evidence="1">
    <location>
        <begin position="440"/>
        <end position="474"/>
    </location>
</feature>
<feature type="compositionally biased region" description="Basic and acidic residues" evidence="1">
    <location>
        <begin position="457"/>
        <end position="468"/>
    </location>
</feature>
<evidence type="ECO:0008006" key="4">
    <source>
        <dbReference type="Google" id="ProtNLM"/>
    </source>
</evidence>
<name>A0A919CEV0_9ACTN</name>
<dbReference type="EMBL" id="BMXL01000002">
    <property type="protein sequence ID" value="GHD16764.1"/>
    <property type="molecule type" value="Genomic_DNA"/>
</dbReference>
<gene>
    <name evidence="2" type="ORF">GCM10007147_05210</name>
</gene>